<protein>
    <submittedName>
        <fullName evidence="2">Uncharacterized protein</fullName>
    </submittedName>
</protein>
<reference evidence="2" key="1">
    <citation type="journal article" date="2020" name="mSystems">
        <title>Genome- and Community-Level Interaction Insights into Carbon Utilization and Element Cycling Functions of Hydrothermarchaeota in Hydrothermal Sediment.</title>
        <authorList>
            <person name="Zhou Z."/>
            <person name="Liu Y."/>
            <person name="Xu W."/>
            <person name="Pan J."/>
            <person name="Luo Z.H."/>
            <person name="Li M."/>
        </authorList>
    </citation>
    <scope>NUCLEOTIDE SEQUENCE [LARGE SCALE GENOMIC DNA]</scope>
    <source>
        <strain evidence="2">HyVt-493</strain>
    </source>
</reference>
<dbReference type="Proteomes" id="UP000885750">
    <property type="component" value="Unassembled WGS sequence"/>
</dbReference>
<keyword evidence="1" id="KW-1133">Transmembrane helix</keyword>
<evidence type="ECO:0000313" key="2">
    <source>
        <dbReference type="EMBL" id="HFC91193.1"/>
    </source>
</evidence>
<sequence length="453" mass="50413">MPSNTSMTAPNGYAKITAISHNIKDLEQVMKNRNKSELRTLKSVNDLASATYSDVKKQQSKWNLIKNLSLSSSFILLSVTTAILFLSPMLTQKQFPLDDARVWVMGALMAFVALAVAIVIDYGRSKILDRSNNGAWTWIIYIVFTIISVGLSTTGMLAIADFYESSNQTDVKGDIDTARKYIMTHAGMASINPQSFDIQLSMYDKKLHTKGSGYYSKDHARDVARVEAERREYKKYLSAKSTVEGKNKLIETADSSNWLFNTYAKILMTTTSLAALFIGIFINLVSESMALVAHYRLIRLNARIEVTDTQWNSAIMASDRAAIINSSNLQLIAGLDVFQHAFAMPFSVLNKYHNAGTTMGDFAESNPANRTENINIGIVEPEKPLLDNRVSDAKKRYEIAKSARAGVLVDCPYCAKEFKKKNALHIYCSNSGTNNCSDNYKNLINPARIRHAG</sequence>
<name>A0A7V2WTL2_LEUMU</name>
<proteinExistence type="predicted"/>
<organism evidence="2">
    <name type="scientific">Leucothrix mucor</name>
    <dbReference type="NCBI Taxonomy" id="45248"/>
    <lineage>
        <taxon>Bacteria</taxon>
        <taxon>Pseudomonadati</taxon>
        <taxon>Pseudomonadota</taxon>
        <taxon>Gammaproteobacteria</taxon>
        <taxon>Thiotrichales</taxon>
        <taxon>Thiotrichaceae</taxon>
        <taxon>Leucothrix</taxon>
    </lineage>
</organism>
<feature type="transmembrane region" description="Helical" evidence="1">
    <location>
        <begin position="68"/>
        <end position="90"/>
    </location>
</feature>
<dbReference type="EMBL" id="DRMS01000003">
    <property type="protein sequence ID" value="HFC91193.1"/>
    <property type="molecule type" value="Genomic_DNA"/>
</dbReference>
<feature type="transmembrane region" description="Helical" evidence="1">
    <location>
        <begin position="266"/>
        <end position="286"/>
    </location>
</feature>
<dbReference type="AlphaFoldDB" id="A0A7V2WTL2"/>
<gene>
    <name evidence="2" type="ORF">ENJ51_00100</name>
</gene>
<comment type="caution">
    <text evidence="2">The sequence shown here is derived from an EMBL/GenBank/DDBJ whole genome shotgun (WGS) entry which is preliminary data.</text>
</comment>
<accession>A0A7V2WTL2</accession>
<feature type="transmembrane region" description="Helical" evidence="1">
    <location>
        <begin position="135"/>
        <end position="160"/>
    </location>
</feature>
<evidence type="ECO:0000256" key="1">
    <source>
        <dbReference type="SAM" id="Phobius"/>
    </source>
</evidence>
<keyword evidence="1" id="KW-0812">Transmembrane</keyword>
<keyword evidence="1" id="KW-0472">Membrane</keyword>
<feature type="transmembrane region" description="Helical" evidence="1">
    <location>
        <begin position="102"/>
        <end position="123"/>
    </location>
</feature>